<organism evidence="2 3">
    <name type="scientific">Dehalobacterium formicoaceticum</name>
    <dbReference type="NCBI Taxonomy" id="51515"/>
    <lineage>
        <taxon>Bacteria</taxon>
        <taxon>Bacillati</taxon>
        <taxon>Bacillota</taxon>
        <taxon>Clostridia</taxon>
        <taxon>Eubacteriales</taxon>
        <taxon>Peptococcaceae</taxon>
        <taxon>Dehalobacterium</taxon>
    </lineage>
</organism>
<feature type="transmembrane region" description="Helical" evidence="1">
    <location>
        <begin position="55"/>
        <end position="79"/>
    </location>
</feature>
<name>A0ABT1Y3N4_9FIRM</name>
<reference evidence="2 3" key="1">
    <citation type="submission" date="2022-08" db="EMBL/GenBank/DDBJ databases">
        <title>Proteogenomics of the novel Dehalobacterium formicoaceticum strain EZ94 highlights a key role of methyltransferases during anaerobic dichloromethane degradation.</title>
        <authorList>
            <person name="Wasmund K."/>
        </authorList>
    </citation>
    <scope>NUCLEOTIDE SEQUENCE [LARGE SCALE GENOMIC DNA]</scope>
    <source>
        <strain evidence="2 3">EZ94</strain>
    </source>
</reference>
<gene>
    <name evidence="2" type="ORF">NVS47_02025</name>
</gene>
<dbReference type="RefSeq" id="WP_089609788.1">
    <property type="nucleotide sequence ID" value="NZ_CP022121.1"/>
</dbReference>
<accession>A0ABT1Y3N4</accession>
<evidence type="ECO:0000256" key="1">
    <source>
        <dbReference type="SAM" id="Phobius"/>
    </source>
</evidence>
<comment type="caution">
    <text evidence="2">The sequence shown here is derived from an EMBL/GenBank/DDBJ whole genome shotgun (WGS) entry which is preliminary data.</text>
</comment>
<dbReference type="Proteomes" id="UP001524944">
    <property type="component" value="Unassembled WGS sequence"/>
</dbReference>
<keyword evidence="3" id="KW-1185">Reference proteome</keyword>
<sequence>MDRFHRGLAAGIIAGIPMNIWDLFSYHYLKFSNLRYLDWNSVMIFGHLPYTMGEVIFALLSQFLLAGFLGMIFTYLIELKITSRNHWLKGVVFGYLAGYLIFAVAVTFQVPYIITRSLDTVITQFIGALIWGLTMSYILSWLDKTKLVEKK</sequence>
<feature type="transmembrane region" description="Helical" evidence="1">
    <location>
        <begin position="7"/>
        <end position="29"/>
    </location>
</feature>
<evidence type="ECO:0000313" key="2">
    <source>
        <dbReference type="EMBL" id="MCR6544301.1"/>
    </source>
</evidence>
<feature type="transmembrane region" description="Helical" evidence="1">
    <location>
        <begin position="121"/>
        <end position="142"/>
    </location>
</feature>
<keyword evidence="1" id="KW-1133">Transmembrane helix</keyword>
<proteinExistence type="predicted"/>
<feature type="transmembrane region" description="Helical" evidence="1">
    <location>
        <begin position="91"/>
        <end position="115"/>
    </location>
</feature>
<dbReference type="EMBL" id="JANPWE010000001">
    <property type="protein sequence ID" value="MCR6544301.1"/>
    <property type="molecule type" value="Genomic_DNA"/>
</dbReference>
<keyword evidence="1" id="KW-0812">Transmembrane</keyword>
<evidence type="ECO:0000313" key="3">
    <source>
        <dbReference type="Proteomes" id="UP001524944"/>
    </source>
</evidence>
<protein>
    <submittedName>
        <fullName evidence="2">Uncharacterized protein</fullName>
    </submittedName>
</protein>
<keyword evidence="1" id="KW-0472">Membrane</keyword>